<reference evidence="3" key="1">
    <citation type="journal article" date="2021" name="BMC Genomics">
        <title>Chromosome-level genome assembly and manually-curated proteome of model necrotroph Parastagonospora nodorum Sn15 reveals a genome-wide trove of candidate effector homologs, and redundancy of virulence-related functions within an accessory chromosome.</title>
        <authorList>
            <person name="Bertazzoni S."/>
            <person name="Jones D.A.B."/>
            <person name="Phan H.T."/>
            <person name="Tan K.-C."/>
            <person name="Hane J.K."/>
        </authorList>
    </citation>
    <scope>NUCLEOTIDE SEQUENCE [LARGE SCALE GENOMIC DNA]</scope>
    <source>
        <strain evidence="3">SN15 / ATCC MYA-4574 / FGSC 10173)</strain>
    </source>
</reference>
<dbReference type="GO" id="GO:0020037">
    <property type="term" value="F:heme binding"/>
    <property type="evidence" value="ECO:0007669"/>
    <property type="project" value="InterPro"/>
</dbReference>
<dbReference type="SUPFAM" id="SSF46458">
    <property type="entry name" value="Globin-like"/>
    <property type="match status" value="1"/>
</dbReference>
<dbReference type="GO" id="GO:0019825">
    <property type="term" value="F:oxygen binding"/>
    <property type="evidence" value="ECO:0007669"/>
    <property type="project" value="InterPro"/>
</dbReference>
<dbReference type="Gene3D" id="1.10.490.10">
    <property type="entry name" value="Globins"/>
    <property type="match status" value="1"/>
</dbReference>
<dbReference type="VEuPathDB" id="FungiDB:JI435_048540"/>
<sequence>MNGRPMHHVDRKDLYIDLESRIEYLHSFLDFSSRDIEALTHGAKYIQALIPAVVNIVYKKLLQYDITARAFTTHTTASSLPIPDSLSESAPIIQHRKLFLRAYLTKLCSDPTQLEFWSYLDSVGKMHNTQALRVEYIHIGATLSFIQDVLTEAILEHPRMSMQRKVGLVKALSKVIWIQNDLFAKWYVRDGEEFEDEDVLVPEVREGEGCPFKAMGMEDMKSPLRHDLQVDERDGNAVGVRTKLPA</sequence>
<dbReference type="InterPro" id="IPR044398">
    <property type="entry name" value="Globin-sensor_dom"/>
</dbReference>
<evidence type="ECO:0000313" key="2">
    <source>
        <dbReference type="EMBL" id="QRD01874.1"/>
    </source>
</evidence>
<gene>
    <name evidence="2" type="ORF">JI435_048540</name>
</gene>
<evidence type="ECO:0000313" key="3">
    <source>
        <dbReference type="Proteomes" id="UP000663193"/>
    </source>
</evidence>
<accession>A0A7U2FAT8</accession>
<name>A0A7U2FAT8_PHANO</name>
<dbReference type="RefSeq" id="XP_001795267.1">
    <property type="nucleotide sequence ID" value="XM_001795215.1"/>
</dbReference>
<organism evidence="2 3">
    <name type="scientific">Phaeosphaeria nodorum (strain SN15 / ATCC MYA-4574 / FGSC 10173)</name>
    <name type="common">Glume blotch fungus</name>
    <name type="synonym">Parastagonospora nodorum</name>
    <dbReference type="NCBI Taxonomy" id="321614"/>
    <lineage>
        <taxon>Eukaryota</taxon>
        <taxon>Fungi</taxon>
        <taxon>Dikarya</taxon>
        <taxon>Ascomycota</taxon>
        <taxon>Pezizomycotina</taxon>
        <taxon>Dothideomycetes</taxon>
        <taxon>Pleosporomycetidae</taxon>
        <taxon>Pleosporales</taxon>
        <taxon>Pleosporineae</taxon>
        <taxon>Phaeosphaeriaceae</taxon>
        <taxon>Parastagonospora</taxon>
    </lineage>
</organism>
<dbReference type="InterPro" id="IPR012292">
    <property type="entry name" value="Globin/Proto"/>
</dbReference>
<keyword evidence="3" id="KW-1185">Reference proteome</keyword>
<dbReference type="AlphaFoldDB" id="A0A7U2FAT8"/>
<dbReference type="OMA" id="YIHLGAC"/>
<dbReference type="KEGG" id="pno:SNOG_04854"/>
<dbReference type="EMBL" id="CP069035">
    <property type="protein sequence ID" value="QRD01874.1"/>
    <property type="molecule type" value="Genomic_DNA"/>
</dbReference>
<proteinExistence type="predicted"/>
<evidence type="ECO:0000259" key="1">
    <source>
        <dbReference type="Pfam" id="PF11563"/>
    </source>
</evidence>
<dbReference type="PANTHER" id="PTHR42071">
    <property type="entry name" value="PROTOGLOBIN DOMAIN-CONTAINING PROTEIN"/>
    <property type="match status" value="1"/>
</dbReference>
<dbReference type="OrthoDB" id="10027058at2759"/>
<dbReference type="Pfam" id="PF11563">
    <property type="entry name" value="Protoglobin"/>
    <property type="match status" value="1"/>
</dbReference>
<feature type="domain" description="Globin-sensor" evidence="1">
    <location>
        <begin position="19"/>
        <end position="193"/>
    </location>
</feature>
<dbReference type="PANTHER" id="PTHR42071:SF1">
    <property type="entry name" value="GLOBIN-SENSOR DOMAIN-CONTAINING PROTEIN"/>
    <property type="match status" value="1"/>
</dbReference>
<protein>
    <recommendedName>
        <fullName evidence="1">Globin-sensor domain-containing protein</fullName>
    </recommendedName>
</protein>
<dbReference type="Proteomes" id="UP000663193">
    <property type="component" value="Chromosome 13"/>
</dbReference>
<dbReference type="InterPro" id="IPR009050">
    <property type="entry name" value="Globin-like_sf"/>
</dbReference>